<dbReference type="HOGENOM" id="CLU_917668_0_0_6"/>
<dbReference type="InterPro" id="IPR040636">
    <property type="entry name" value="PatG_C"/>
</dbReference>
<dbReference type="KEGG" id="mme:Marme_2706"/>
<organism evidence="3 4">
    <name type="scientific">Marinomonas mediterranea (strain ATCC 700492 / JCM 21426 / NBRC 103028 / MMB-1)</name>
    <dbReference type="NCBI Taxonomy" id="717774"/>
    <lineage>
        <taxon>Bacteria</taxon>
        <taxon>Pseudomonadati</taxon>
        <taxon>Pseudomonadota</taxon>
        <taxon>Gammaproteobacteria</taxon>
        <taxon>Oceanospirillales</taxon>
        <taxon>Oceanospirillaceae</taxon>
        <taxon>Marinomonas</taxon>
    </lineage>
</organism>
<reference evidence="3 4" key="1">
    <citation type="journal article" date="2012" name="Stand. Genomic Sci.">
        <title>Complete genome sequence of the melanogenic marine bacterium Marinomonas mediterranea type strain (MMB-1(T)).</title>
        <authorList>
            <person name="Lucas-Elio P."/>
            <person name="Goodwin L."/>
            <person name="Woyke T."/>
            <person name="Pitluck S."/>
            <person name="Nolan M."/>
            <person name="Kyrpides N.C."/>
            <person name="Detter J.C."/>
            <person name="Copeland A."/>
            <person name="Teshima H."/>
            <person name="Bruce D."/>
            <person name="Detter C."/>
            <person name="Tapia R."/>
            <person name="Han S."/>
            <person name="Land M.L."/>
            <person name="Ivanova N."/>
            <person name="Mikhailova N."/>
            <person name="Johnston A.W."/>
            <person name="Sanchez-Amat A."/>
        </authorList>
    </citation>
    <scope>NUCLEOTIDE SEQUENCE [LARGE SCALE GENOMIC DNA]</scope>
    <source>
        <strain evidence="4">ATCC 700492 / JCM 21426 / NBRC 103028 / MMB-1</strain>
    </source>
</reference>
<dbReference type="eggNOG" id="ENOG502ZVRR">
    <property type="taxonomic scope" value="Bacteria"/>
</dbReference>
<dbReference type="PATRIC" id="fig|717774.3.peg.2793"/>
<dbReference type="RefSeq" id="WP_013661840.1">
    <property type="nucleotide sequence ID" value="NC_015276.1"/>
</dbReference>
<feature type="domain" description="PatG" evidence="1">
    <location>
        <begin position="49"/>
        <end position="137"/>
    </location>
</feature>
<protein>
    <submittedName>
        <fullName evidence="3">Uncharacterized protein</fullName>
    </submittedName>
</protein>
<keyword evidence="4" id="KW-1185">Reference proteome</keyword>
<dbReference type="Pfam" id="PF18047">
    <property type="entry name" value="PatG_D"/>
    <property type="match status" value="1"/>
</dbReference>
<evidence type="ECO:0000313" key="4">
    <source>
        <dbReference type="Proteomes" id="UP000001062"/>
    </source>
</evidence>
<dbReference type="Proteomes" id="UP000001062">
    <property type="component" value="Chromosome"/>
</dbReference>
<accession>F2JYA6</accession>
<evidence type="ECO:0000259" key="1">
    <source>
        <dbReference type="Pfam" id="PF18047"/>
    </source>
</evidence>
<dbReference type="Pfam" id="PF18065">
    <property type="entry name" value="PatG_C"/>
    <property type="match status" value="1"/>
</dbReference>
<dbReference type="EMBL" id="CP002583">
    <property type="protein sequence ID" value="ADZ91937.1"/>
    <property type="molecule type" value="Genomic_DNA"/>
</dbReference>
<dbReference type="STRING" id="717774.Marme_2706"/>
<feature type="domain" description="PatG C-terminal" evidence="2">
    <location>
        <begin position="199"/>
        <end position="304"/>
    </location>
</feature>
<proteinExistence type="predicted"/>
<dbReference type="OrthoDB" id="5856265at2"/>
<sequence>MNSNRREDQPFENAGVARYRSKPSIVIQREPFQSEMELGVGGGQTDKEYVYVVGSVNAYFPNLGVEKEFYQACLLTGVDVSSLENINDEVSLARLNQSDSLSATLHQGFSKPENAYVAREMSWVFSNVDSNEVYRIFAESDESLMQLVAALGAKHESIIMIGQLTGNGHVLLSNLIPIKSTPVRASLGAKSGDTEMLALAEEILSLNANNGLSNQERALNYLLYNNTKIYTESYDFCYKANASGPNPSGYQLVSVDLLLSWSGDRLVSKVVFNYQGINTGAKQSWYSTVDVTGEYPFMLTDWKRFLPQY</sequence>
<gene>
    <name evidence="3" type="ordered locus">Marme_2706</name>
</gene>
<name>F2JYA6_MARM1</name>
<evidence type="ECO:0000259" key="2">
    <source>
        <dbReference type="Pfam" id="PF18065"/>
    </source>
</evidence>
<dbReference type="InterPro" id="IPR040483">
    <property type="entry name" value="PatG_dom"/>
</dbReference>
<evidence type="ECO:0000313" key="3">
    <source>
        <dbReference type="EMBL" id="ADZ91937.1"/>
    </source>
</evidence>
<dbReference type="AlphaFoldDB" id="F2JYA6"/>